<evidence type="ECO:0000256" key="7">
    <source>
        <dbReference type="ARBA" id="ARBA00022801"/>
    </source>
</evidence>
<protein>
    <recommendedName>
        <fullName evidence="3">serine-type D-Ala-D-Ala carboxypeptidase</fullName>
        <ecNumber evidence="3">3.4.16.4</ecNumber>
    </recommendedName>
</protein>
<feature type="domain" description="Peptidase S11 D-Ala-D-Ala carboxypeptidase A C-terminal" evidence="15">
    <location>
        <begin position="249"/>
        <end position="339"/>
    </location>
</feature>
<evidence type="ECO:0000256" key="13">
    <source>
        <dbReference type="PIRSR" id="PIRSR618044-2"/>
    </source>
</evidence>
<dbReference type="InterPro" id="IPR018044">
    <property type="entry name" value="Peptidase_S11"/>
</dbReference>
<evidence type="ECO:0000256" key="10">
    <source>
        <dbReference type="ARBA" id="ARBA00023316"/>
    </source>
</evidence>
<accession>A0A2S5KWA5</accession>
<proteinExistence type="inferred from homology"/>
<dbReference type="SMART" id="SM00936">
    <property type="entry name" value="PBP5_C"/>
    <property type="match status" value="1"/>
</dbReference>
<dbReference type="Gene3D" id="3.40.710.10">
    <property type="entry name" value="DD-peptidase/beta-lactamase superfamily"/>
    <property type="match status" value="1"/>
</dbReference>
<comment type="similarity">
    <text evidence="2 14">Belongs to the peptidase S11 family.</text>
</comment>
<dbReference type="OrthoDB" id="9791132at2"/>
<name>A0A2S5KWA5_9PROT</name>
<comment type="pathway">
    <text evidence="1">Cell wall biogenesis; peptidoglycan biosynthesis.</text>
</comment>
<dbReference type="GO" id="GO:0009002">
    <property type="term" value="F:serine-type D-Ala-D-Ala carboxypeptidase activity"/>
    <property type="evidence" value="ECO:0007669"/>
    <property type="project" value="UniProtKB-EC"/>
</dbReference>
<sequence length="358" mass="39547">MVPAAPDIAAKSYILMEATTGQILVASNEHERLPPASLTKLMTAYIAESEMDRGRLKPNDLVNISVNAWKTGGSRMFVREGTQVPVMDLMRGIVIQSGNDATVAMAEHIAGSEDAFADLMNQMAQRLGMKDTHFMNPTGLPHPNHYSSAYDMAILARDIIQNYPDHYALYAEKEFTYNNIHQPNRNLLLDRDPSVDGLKTGHTDEAGYCLVASAKRDNTRLIGVEFGTDSIQARAQEMQKLLAYGYRYYETQHLYDAKQSLQSLRIWGGDVDQLSVGLATPLNVVIPRGQGANLQASLEVNHALEAPIAEGEQMGTVSIKLGDQVVRQVPLVALNKVEEGGFFKRMSDSVIRKVQGWL</sequence>
<evidence type="ECO:0000256" key="1">
    <source>
        <dbReference type="ARBA" id="ARBA00004752"/>
    </source>
</evidence>
<dbReference type="GO" id="GO:0008360">
    <property type="term" value="P:regulation of cell shape"/>
    <property type="evidence" value="ECO:0007669"/>
    <property type="project" value="UniProtKB-KW"/>
</dbReference>
<feature type="active site" description="Proton acceptor" evidence="12">
    <location>
        <position position="40"/>
    </location>
</feature>
<dbReference type="GO" id="GO:0071555">
    <property type="term" value="P:cell wall organization"/>
    <property type="evidence" value="ECO:0007669"/>
    <property type="project" value="UniProtKB-KW"/>
</dbReference>
<keyword evidence="9" id="KW-0573">Peptidoglycan synthesis</keyword>
<evidence type="ECO:0000256" key="11">
    <source>
        <dbReference type="ARBA" id="ARBA00034000"/>
    </source>
</evidence>
<dbReference type="AlphaFoldDB" id="A0A2S5KWA5"/>
<dbReference type="SUPFAM" id="SSF56601">
    <property type="entry name" value="beta-lactamase/transpeptidase-like"/>
    <property type="match status" value="1"/>
</dbReference>
<evidence type="ECO:0000256" key="3">
    <source>
        <dbReference type="ARBA" id="ARBA00012448"/>
    </source>
</evidence>
<dbReference type="PANTHER" id="PTHR21581:SF6">
    <property type="entry name" value="TRAFFICKING PROTEIN PARTICLE COMPLEX SUBUNIT 12"/>
    <property type="match status" value="1"/>
</dbReference>
<organism evidence="16 17">
    <name type="scientific">Proteobacteria bacterium 228</name>
    <dbReference type="NCBI Taxonomy" id="2083153"/>
    <lineage>
        <taxon>Bacteria</taxon>
        <taxon>Pseudomonadati</taxon>
        <taxon>Pseudomonadota</taxon>
    </lineage>
</organism>
<dbReference type="GO" id="GO:0009252">
    <property type="term" value="P:peptidoglycan biosynthetic process"/>
    <property type="evidence" value="ECO:0007669"/>
    <property type="project" value="UniProtKB-UniPathway"/>
</dbReference>
<keyword evidence="4 16" id="KW-0121">Carboxypeptidase</keyword>
<dbReference type="InterPro" id="IPR001967">
    <property type="entry name" value="Peptidase_S11_N"/>
</dbReference>
<dbReference type="UniPathway" id="UPA00219"/>
<dbReference type="Pfam" id="PF07943">
    <property type="entry name" value="PBP5_C"/>
    <property type="match status" value="1"/>
</dbReference>
<reference evidence="16 17" key="1">
    <citation type="submission" date="2018-02" db="EMBL/GenBank/DDBJ databases">
        <title>novel marine gammaproteobacteria from coastal saline agro ecosystem.</title>
        <authorList>
            <person name="Krishnan R."/>
            <person name="Ramesh Kumar N."/>
        </authorList>
    </citation>
    <scope>NUCLEOTIDE SEQUENCE [LARGE SCALE GENOMIC DNA]</scope>
    <source>
        <strain evidence="16 17">228</strain>
    </source>
</reference>
<keyword evidence="8" id="KW-0133">Cell shape</keyword>
<evidence type="ECO:0000256" key="6">
    <source>
        <dbReference type="ARBA" id="ARBA00022729"/>
    </source>
</evidence>
<evidence type="ECO:0000256" key="4">
    <source>
        <dbReference type="ARBA" id="ARBA00022645"/>
    </source>
</evidence>
<keyword evidence="7 16" id="KW-0378">Hydrolase</keyword>
<dbReference type="Pfam" id="PF00768">
    <property type="entry name" value="Peptidase_S11"/>
    <property type="match status" value="1"/>
</dbReference>
<dbReference type="EC" id="3.4.16.4" evidence="3"/>
<dbReference type="PANTHER" id="PTHR21581">
    <property type="entry name" value="D-ALANYL-D-ALANINE CARBOXYPEPTIDASE"/>
    <property type="match status" value="1"/>
</dbReference>
<evidence type="ECO:0000256" key="12">
    <source>
        <dbReference type="PIRSR" id="PIRSR618044-1"/>
    </source>
</evidence>
<keyword evidence="5" id="KW-0645">Protease</keyword>
<gene>
    <name evidence="16" type="ORF">C4K68_02235</name>
</gene>
<dbReference type="InterPro" id="IPR012338">
    <property type="entry name" value="Beta-lactam/transpept-like"/>
</dbReference>
<dbReference type="EMBL" id="PRLP01000007">
    <property type="protein sequence ID" value="PPC78998.1"/>
    <property type="molecule type" value="Genomic_DNA"/>
</dbReference>
<comment type="catalytic activity">
    <reaction evidence="11">
        <text>Preferential cleavage: (Ac)2-L-Lys-D-Ala-|-D-Ala. Also transpeptidation of peptidyl-alanyl moieties that are N-acyl substituents of D-alanine.</text>
        <dbReference type="EC" id="3.4.16.4"/>
    </reaction>
</comment>
<evidence type="ECO:0000313" key="16">
    <source>
        <dbReference type="EMBL" id="PPC78998.1"/>
    </source>
</evidence>
<dbReference type="InterPro" id="IPR012907">
    <property type="entry name" value="Peptidase_S11_C"/>
</dbReference>
<evidence type="ECO:0000256" key="14">
    <source>
        <dbReference type="RuleBase" id="RU004016"/>
    </source>
</evidence>
<feature type="active site" evidence="12">
    <location>
        <position position="97"/>
    </location>
</feature>
<comment type="caution">
    <text evidence="16">The sequence shown here is derived from an EMBL/GenBank/DDBJ whole genome shotgun (WGS) entry which is preliminary data.</text>
</comment>
<evidence type="ECO:0000256" key="8">
    <source>
        <dbReference type="ARBA" id="ARBA00022960"/>
    </source>
</evidence>
<dbReference type="GO" id="GO:0006508">
    <property type="term" value="P:proteolysis"/>
    <property type="evidence" value="ECO:0007669"/>
    <property type="project" value="UniProtKB-KW"/>
</dbReference>
<evidence type="ECO:0000256" key="5">
    <source>
        <dbReference type="ARBA" id="ARBA00022670"/>
    </source>
</evidence>
<evidence type="ECO:0000259" key="15">
    <source>
        <dbReference type="SMART" id="SM00936"/>
    </source>
</evidence>
<dbReference type="PRINTS" id="PR00725">
    <property type="entry name" value="DADACBPTASE1"/>
</dbReference>
<evidence type="ECO:0000256" key="2">
    <source>
        <dbReference type="ARBA" id="ARBA00007164"/>
    </source>
</evidence>
<keyword evidence="6" id="KW-0732">Signal</keyword>
<feature type="active site" description="Acyl-ester intermediate" evidence="12">
    <location>
        <position position="37"/>
    </location>
</feature>
<keyword evidence="10" id="KW-0961">Cell wall biogenesis/degradation</keyword>
<evidence type="ECO:0000313" key="17">
    <source>
        <dbReference type="Proteomes" id="UP000238196"/>
    </source>
</evidence>
<feature type="binding site" evidence="13">
    <location>
        <position position="199"/>
    </location>
    <ligand>
        <name>substrate</name>
    </ligand>
</feature>
<dbReference type="Proteomes" id="UP000238196">
    <property type="component" value="Unassembled WGS sequence"/>
</dbReference>
<dbReference type="InterPro" id="IPR037167">
    <property type="entry name" value="Peptidase_S11_C_sf"/>
</dbReference>
<evidence type="ECO:0000256" key="9">
    <source>
        <dbReference type="ARBA" id="ARBA00022984"/>
    </source>
</evidence>
<dbReference type="Gene3D" id="2.60.410.10">
    <property type="entry name" value="D-Ala-D-Ala carboxypeptidase, C-terminal domain"/>
    <property type="match status" value="1"/>
</dbReference>